<name>A0ABT0AHA3_9SPHN</name>
<evidence type="ECO:0008006" key="3">
    <source>
        <dbReference type="Google" id="ProtNLM"/>
    </source>
</evidence>
<sequence length="371" mass="41786">MVDAENQTGAHQRGKGTGGLFFAVDRQLWPQLWTLETANRLNFVTAFLVLLAGTGSDHQLTKWSAKACEEHVGMGKPRSMRAIEELVQHGIIARTENSTRMRPQYRFHPLDRDADPIFLPVQLVTGLKQETPVLRRVRETGDALLLRMLIDLYGLVETDATYGVPITALRLNPPAHHPARKLFEAGANTVWAMELGSQQSAQGEWATVHRVNEAKPEDAWAPFWERIALLTKMGALWFEPWIFDGDALDAEPLMPVDPSFHYAVRETDRIAGLTRLAHEASAELAGERTYFLDRAEGDILLPLPGHHRAPEIRGVARLRVEPDTPGHRIAYARRMRLIEGYSEAFDVLRNDAANGRLDRPLRIMSPDTYDL</sequence>
<dbReference type="RefSeq" id="WP_243802618.1">
    <property type="nucleotide sequence ID" value="NZ_JALHAT010000046.1"/>
</dbReference>
<protein>
    <recommendedName>
        <fullName evidence="3">WYL domain-containing protein</fullName>
    </recommendedName>
</protein>
<dbReference type="Proteomes" id="UP001162802">
    <property type="component" value="Unassembled WGS sequence"/>
</dbReference>
<evidence type="ECO:0000313" key="2">
    <source>
        <dbReference type="Proteomes" id="UP001162802"/>
    </source>
</evidence>
<keyword evidence="2" id="KW-1185">Reference proteome</keyword>
<proteinExistence type="predicted"/>
<reference evidence="1" key="1">
    <citation type="submission" date="2022-03" db="EMBL/GenBank/DDBJ databases">
        <title>Identification of a novel bacterium isolated from mangrove sediments.</title>
        <authorList>
            <person name="Pan X."/>
        </authorList>
    </citation>
    <scope>NUCLEOTIDE SEQUENCE</scope>
    <source>
        <strain evidence="1">B2637</strain>
    </source>
</reference>
<dbReference type="EMBL" id="JALHAT010000046">
    <property type="protein sequence ID" value="MCJ1962571.1"/>
    <property type="molecule type" value="Genomic_DNA"/>
</dbReference>
<evidence type="ECO:0000313" key="1">
    <source>
        <dbReference type="EMBL" id="MCJ1962571.1"/>
    </source>
</evidence>
<gene>
    <name evidence="1" type="ORF">MTR65_17910</name>
</gene>
<comment type="caution">
    <text evidence="1">The sequence shown here is derived from an EMBL/GenBank/DDBJ whole genome shotgun (WGS) entry which is preliminary data.</text>
</comment>
<organism evidence="1 2">
    <name type="scientific">Novosphingobium mangrovi</name>
    <name type="common">ex Hu et al. 2023</name>
    <dbReference type="NCBI Taxonomy" id="2930094"/>
    <lineage>
        <taxon>Bacteria</taxon>
        <taxon>Pseudomonadati</taxon>
        <taxon>Pseudomonadota</taxon>
        <taxon>Alphaproteobacteria</taxon>
        <taxon>Sphingomonadales</taxon>
        <taxon>Sphingomonadaceae</taxon>
        <taxon>Novosphingobium</taxon>
    </lineage>
</organism>
<accession>A0ABT0AHA3</accession>